<sequence>MAATSSTVGGAGRARRRTTGHLLDGLGRRGKAGGGARRGGAGGGDARRVERRTTGQRLARKVCGHSEGGWLRERRRLRGVEAGTAVAALGRREAGGAEVSSETVGFSRVRKEEIAILGLDWYKRNLGYC</sequence>
<feature type="region of interest" description="Disordered" evidence="1">
    <location>
        <begin position="1"/>
        <end position="57"/>
    </location>
</feature>
<name>A0A4U6V284_SETVI</name>
<proteinExistence type="predicted"/>
<dbReference type="Gramene" id="TKW22462">
    <property type="protein sequence ID" value="TKW22462"/>
    <property type="gene ID" value="SEVIR_4G229701v2"/>
</dbReference>
<dbReference type="AlphaFoldDB" id="A0A4U6V284"/>
<accession>A0A4U6V284</accession>
<organism evidence="2 3">
    <name type="scientific">Setaria viridis</name>
    <name type="common">Green bristlegrass</name>
    <name type="synonym">Setaria italica subsp. viridis</name>
    <dbReference type="NCBI Taxonomy" id="4556"/>
    <lineage>
        <taxon>Eukaryota</taxon>
        <taxon>Viridiplantae</taxon>
        <taxon>Streptophyta</taxon>
        <taxon>Embryophyta</taxon>
        <taxon>Tracheophyta</taxon>
        <taxon>Spermatophyta</taxon>
        <taxon>Magnoliopsida</taxon>
        <taxon>Liliopsida</taxon>
        <taxon>Poales</taxon>
        <taxon>Poaceae</taxon>
        <taxon>PACMAD clade</taxon>
        <taxon>Panicoideae</taxon>
        <taxon>Panicodae</taxon>
        <taxon>Paniceae</taxon>
        <taxon>Cenchrinae</taxon>
        <taxon>Setaria</taxon>
    </lineage>
</organism>
<feature type="compositionally biased region" description="Gly residues" evidence="1">
    <location>
        <begin position="32"/>
        <end position="44"/>
    </location>
</feature>
<keyword evidence="3" id="KW-1185">Reference proteome</keyword>
<dbReference type="Proteomes" id="UP000298652">
    <property type="component" value="Chromosome 4"/>
</dbReference>
<gene>
    <name evidence="2" type="ORF">SEVIR_4G229701v2</name>
</gene>
<evidence type="ECO:0000313" key="2">
    <source>
        <dbReference type="EMBL" id="TKW22462.1"/>
    </source>
</evidence>
<dbReference type="EMBL" id="CM016555">
    <property type="protein sequence ID" value="TKW22462.1"/>
    <property type="molecule type" value="Genomic_DNA"/>
</dbReference>
<evidence type="ECO:0000256" key="1">
    <source>
        <dbReference type="SAM" id="MobiDB-lite"/>
    </source>
</evidence>
<protein>
    <submittedName>
        <fullName evidence="2">Uncharacterized protein</fullName>
    </submittedName>
</protein>
<evidence type="ECO:0000313" key="3">
    <source>
        <dbReference type="Proteomes" id="UP000298652"/>
    </source>
</evidence>
<reference evidence="2" key="1">
    <citation type="submission" date="2019-03" db="EMBL/GenBank/DDBJ databases">
        <title>WGS assembly of Setaria viridis.</title>
        <authorList>
            <person name="Huang P."/>
            <person name="Jenkins J."/>
            <person name="Grimwood J."/>
            <person name="Barry K."/>
            <person name="Healey A."/>
            <person name="Mamidi S."/>
            <person name="Sreedasyam A."/>
            <person name="Shu S."/>
            <person name="Feldman M."/>
            <person name="Wu J."/>
            <person name="Yu Y."/>
            <person name="Chen C."/>
            <person name="Johnson J."/>
            <person name="Rokhsar D."/>
            <person name="Baxter I."/>
            <person name="Schmutz J."/>
            <person name="Brutnell T."/>
            <person name="Kellogg E."/>
        </authorList>
    </citation>
    <scope>NUCLEOTIDE SEQUENCE [LARGE SCALE GENOMIC DNA]</scope>
</reference>